<proteinExistence type="predicted"/>
<reference evidence="1 2" key="1">
    <citation type="submission" date="2019-10" db="EMBL/GenBank/DDBJ databases">
        <title>Gluconobacter aidae sp. nov., a novel species of acetic acid bacteria isolated in Thailand.</title>
        <authorList>
            <person name="Yukphan P."/>
            <person name="Charoenyingcharoen P."/>
            <person name="Malimas S."/>
            <person name="Muramatsu Y."/>
            <person name="Nakagawa Y."/>
            <person name="Tanasupawat S."/>
            <person name="Yamada Y."/>
        </authorList>
    </citation>
    <scope>NUCLEOTIDE SEQUENCE [LARGE SCALE GENOMIC DNA]</scope>
    <source>
        <strain evidence="1 2">AC10</strain>
    </source>
</reference>
<gene>
    <name evidence="1" type="ORF">GFJ39_06110</name>
</gene>
<evidence type="ECO:0008006" key="3">
    <source>
        <dbReference type="Google" id="ProtNLM"/>
    </source>
</evidence>
<evidence type="ECO:0000313" key="1">
    <source>
        <dbReference type="EMBL" id="MQR98784.1"/>
    </source>
</evidence>
<dbReference type="RefSeq" id="WP_153430501.1">
    <property type="nucleotide sequence ID" value="NZ_WIPH01000009.1"/>
</dbReference>
<protein>
    <recommendedName>
        <fullName evidence="3">Protein ImuA</fullName>
    </recommendedName>
</protein>
<accession>A0A7X1SR16</accession>
<dbReference type="InterPro" id="IPR027417">
    <property type="entry name" value="P-loop_NTPase"/>
</dbReference>
<comment type="caution">
    <text evidence="1">The sequence shown here is derived from an EMBL/GenBank/DDBJ whole genome shotgun (WGS) entry which is preliminary data.</text>
</comment>
<dbReference type="EMBL" id="WIPH01000009">
    <property type="protein sequence ID" value="MQR98784.1"/>
    <property type="molecule type" value="Genomic_DNA"/>
</dbReference>
<keyword evidence="2" id="KW-1185">Reference proteome</keyword>
<name>A0A7X1SR16_9PROT</name>
<dbReference type="SUPFAM" id="SSF52540">
    <property type="entry name" value="P-loop containing nucleoside triphosphate hydrolases"/>
    <property type="match status" value="1"/>
</dbReference>
<dbReference type="Proteomes" id="UP000432209">
    <property type="component" value="Unassembled WGS sequence"/>
</dbReference>
<organism evidence="1 2">
    <name type="scientific">Gluconobacter aidae</name>
    <dbReference type="NCBI Taxonomy" id="2662454"/>
    <lineage>
        <taxon>Bacteria</taxon>
        <taxon>Pseudomonadati</taxon>
        <taxon>Pseudomonadota</taxon>
        <taxon>Alphaproteobacteria</taxon>
        <taxon>Acetobacterales</taxon>
        <taxon>Acetobacteraceae</taxon>
        <taxon>Gluconobacter</taxon>
    </lineage>
</organism>
<dbReference type="Gene3D" id="3.40.50.300">
    <property type="entry name" value="P-loop containing nucleotide triphosphate hydrolases"/>
    <property type="match status" value="1"/>
</dbReference>
<sequence length="263" mass="28258">MTTDAVARLREQVRRLERRSLPHSHTDTLPTGHSAVDDHLGGGLKTGSLHDFLISDPLEIGASLAMLLPILKEGRGPVFWISDTPAELNAWGLHQSGLSPDTLVCIETDPASLLAVAEDVLRGPERALAVITGSHVPTLKEIRRLNLAVEGSGNTGFFLRSAPLTRAPGKDPCACATRWRILSHSSAPRFFPGLAMPLPGSRRLSAALLRVRGGRPAHWILDCTDHAPLSRSLDALLAHRAPSALAPERFPGRQAPDRARASA</sequence>
<dbReference type="AlphaFoldDB" id="A0A7X1SR16"/>
<evidence type="ECO:0000313" key="2">
    <source>
        <dbReference type="Proteomes" id="UP000432209"/>
    </source>
</evidence>